<dbReference type="PANTHER" id="PTHR32089:SF112">
    <property type="entry name" value="LYSOZYME-LIKE PROTEIN-RELATED"/>
    <property type="match status" value="1"/>
</dbReference>
<dbReference type="CDD" id="cd06225">
    <property type="entry name" value="HAMP"/>
    <property type="match status" value="1"/>
</dbReference>
<comment type="caution">
    <text evidence="8">The sequence shown here is derived from an EMBL/GenBank/DDBJ whole genome shotgun (WGS) entry which is preliminary data.</text>
</comment>
<dbReference type="InterPro" id="IPR004090">
    <property type="entry name" value="Chemotax_Me-accpt_rcpt"/>
</dbReference>
<organism evidence="8 9">
    <name type="scientific">Leptospira kemamanensis</name>
    <dbReference type="NCBI Taxonomy" id="2484942"/>
    <lineage>
        <taxon>Bacteria</taxon>
        <taxon>Pseudomonadati</taxon>
        <taxon>Spirochaetota</taxon>
        <taxon>Spirochaetia</taxon>
        <taxon>Leptospirales</taxon>
        <taxon>Leptospiraceae</taxon>
        <taxon>Leptospira</taxon>
    </lineage>
</organism>
<feature type="coiled-coil region" evidence="4">
    <location>
        <begin position="764"/>
        <end position="791"/>
    </location>
</feature>
<feature type="transmembrane region" description="Helical" evidence="5">
    <location>
        <begin position="102"/>
        <end position="120"/>
    </location>
</feature>
<keyword evidence="4" id="KW-0175">Coiled coil</keyword>
<name>A0A4R9JLM6_9LEPT</name>
<keyword evidence="1 3" id="KW-0807">Transducer</keyword>
<evidence type="ECO:0000256" key="1">
    <source>
        <dbReference type="ARBA" id="ARBA00023224"/>
    </source>
</evidence>
<evidence type="ECO:0000259" key="6">
    <source>
        <dbReference type="PROSITE" id="PS50111"/>
    </source>
</evidence>
<feature type="transmembrane region" description="Helical" evidence="5">
    <location>
        <begin position="453"/>
        <end position="478"/>
    </location>
</feature>
<dbReference type="EMBL" id="RQGG01000051">
    <property type="protein sequence ID" value="TGL46817.1"/>
    <property type="molecule type" value="Genomic_DNA"/>
</dbReference>
<dbReference type="SMART" id="SM00283">
    <property type="entry name" value="MA"/>
    <property type="match status" value="1"/>
</dbReference>
<evidence type="ECO:0000313" key="9">
    <source>
        <dbReference type="Proteomes" id="UP000297609"/>
    </source>
</evidence>
<accession>A0A4R9JLM6</accession>
<proteinExistence type="inferred from homology"/>
<dbReference type="Gene3D" id="1.10.287.950">
    <property type="entry name" value="Methyl-accepting chemotaxis protein"/>
    <property type="match status" value="1"/>
</dbReference>
<dbReference type="Pfam" id="PF00015">
    <property type="entry name" value="MCPsignal"/>
    <property type="match status" value="1"/>
</dbReference>
<keyword evidence="5" id="KW-0472">Membrane</keyword>
<dbReference type="SUPFAM" id="SSF58104">
    <property type="entry name" value="Methyl-accepting chemotaxis protein (MCP) signaling domain"/>
    <property type="match status" value="1"/>
</dbReference>
<feature type="transmembrane region" description="Helical" evidence="5">
    <location>
        <begin position="9"/>
        <end position="31"/>
    </location>
</feature>
<evidence type="ECO:0000259" key="7">
    <source>
        <dbReference type="PROSITE" id="PS50885"/>
    </source>
</evidence>
<feature type="domain" description="Methyl-accepting transducer" evidence="6">
    <location>
        <begin position="564"/>
        <end position="800"/>
    </location>
</feature>
<reference evidence="8" key="1">
    <citation type="journal article" date="2019" name="PLoS Negl. Trop. Dis.">
        <title>Revisiting the worldwide diversity of Leptospira species in the environment.</title>
        <authorList>
            <person name="Vincent A.T."/>
            <person name="Schiettekatte O."/>
            <person name="Bourhy P."/>
            <person name="Veyrier F.J."/>
            <person name="Picardeau M."/>
        </authorList>
    </citation>
    <scope>NUCLEOTIDE SEQUENCE [LARGE SCALE GENOMIC DNA]</scope>
    <source>
        <strain evidence="8">201702454</strain>
    </source>
</reference>
<dbReference type="PANTHER" id="PTHR32089">
    <property type="entry name" value="METHYL-ACCEPTING CHEMOTAXIS PROTEIN MCPB"/>
    <property type="match status" value="1"/>
</dbReference>
<dbReference type="InterPro" id="IPR003660">
    <property type="entry name" value="HAMP_dom"/>
</dbReference>
<keyword evidence="5" id="KW-0812">Transmembrane</keyword>
<dbReference type="AlphaFoldDB" id="A0A4R9JLM6"/>
<gene>
    <name evidence="8" type="ORF">EHQ59_17445</name>
</gene>
<evidence type="ECO:0000256" key="2">
    <source>
        <dbReference type="ARBA" id="ARBA00029447"/>
    </source>
</evidence>
<evidence type="ECO:0000256" key="4">
    <source>
        <dbReference type="SAM" id="Coils"/>
    </source>
</evidence>
<dbReference type="GO" id="GO:0007165">
    <property type="term" value="P:signal transduction"/>
    <property type="evidence" value="ECO:0007669"/>
    <property type="project" value="UniProtKB-KW"/>
</dbReference>
<dbReference type="PROSITE" id="PS50111">
    <property type="entry name" value="CHEMOTAXIS_TRANSDUC_2"/>
    <property type="match status" value="1"/>
</dbReference>
<feature type="domain" description="HAMP" evidence="7">
    <location>
        <begin position="479"/>
        <end position="531"/>
    </location>
</feature>
<dbReference type="PRINTS" id="PR00260">
    <property type="entry name" value="CHEMTRNSDUCR"/>
</dbReference>
<comment type="similarity">
    <text evidence="2">Belongs to the methyl-accepting chemotaxis (MCP) protein family.</text>
</comment>
<dbReference type="SMART" id="SM00304">
    <property type="entry name" value="HAMP"/>
    <property type="match status" value="1"/>
</dbReference>
<dbReference type="GO" id="GO:0006935">
    <property type="term" value="P:chemotaxis"/>
    <property type="evidence" value="ECO:0007669"/>
    <property type="project" value="InterPro"/>
</dbReference>
<dbReference type="InterPro" id="IPR004089">
    <property type="entry name" value="MCPsignal_dom"/>
</dbReference>
<sequence>MDIRKMIKFIIFGLEGFNYLIGFPILLSYIYFFTQWTKEELEIILISTSIVVLFLIVFCISFYYVRFSPVLRIYNGTATNKDNHKAYFWLDHLEKVSMFDVTIRYSVGYLIVISCLVLLLKTKNFVLLSELAIGLGMTLAFTILYQSIFIGYVETKFNIKGILLSIRLDKNSRINTRRLSRNLGFQTVLSFLAAILLLFIINYRMNFKQELDLVNSSMKQSVMDSESLMRLTLVDFRDRLTISIFTENKLKDQIVKKNLSGIRSVLNEIQLRSTNHAVEALFYYKPEEGIFISTNEYDKSKTGGIFYIEDGDLARQGPLRHISIRSRISGDIVSPYTLPVYENNQFQGYVGGFLNIGKLSSFILGNLRIGSSGKVGFFDGDGTIVYFSDKKEIGDNAKAKLVFDTPFQTTEALGFLDTAEDGTQKRIFFVKNPEFNYIIFSIFENAELYEKTLLSLLLTLGISIFIVFMIGIVTVLVIESKLKPLERIKVRISEMVKGNLKSDFYDPSRDEIGSMANAMFDFQTKLRQIVNQTQSVSNELTNTSSDIYESMLTLSDAAQNQAASSEEISASIEEITAGIESVAQRTETQSFTLASLMKKMTELNQAVSEIDKKFQIADKRVEEITSDAKKGESSLGEMKLSMDKIYQSSSEMTNVVEIIHNISEQINLLALNAAIEAARAGASGRGFAVVADEISKLADKTAKSIDDIEELIQQNEGEISQGQTKIDQSISILSETITGVNSINQMTKEIRLVVQKQIETNEEVNEGVTQIRELSEMIREATEEQKTAMMEISRSIAEINHHAQTTAISSDGTKSNSQNMNQLTESLRKEINYFHV</sequence>
<protein>
    <submittedName>
        <fullName evidence="8">Methyl-accepting chemotaxis protein</fullName>
    </submittedName>
</protein>
<feature type="transmembrane region" description="Helical" evidence="5">
    <location>
        <begin position="132"/>
        <end position="153"/>
    </location>
</feature>
<keyword evidence="9" id="KW-1185">Reference proteome</keyword>
<dbReference type="GO" id="GO:0016020">
    <property type="term" value="C:membrane"/>
    <property type="evidence" value="ECO:0007669"/>
    <property type="project" value="InterPro"/>
</dbReference>
<feature type="transmembrane region" description="Helical" evidence="5">
    <location>
        <begin position="43"/>
        <end position="65"/>
    </location>
</feature>
<evidence type="ECO:0000313" key="8">
    <source>
        <dbReference type="EMBL" id="TGL46817.1"/>
    </source>
</evidence>
<evidence type="ECO:0000256" key="3">
    <source>
        <dbReference type="PROSITE-ProRule" id="PRU00284"/>
    </source>
</evidence>
<evidence type="ECO:0000256" key="5">
    <source>
        <dbReference type="SAM" id="Phobius"/>
    </source>
</evidence>
<dbReference type="GO" id="GO:0004888">
    <property type="term" value="F:transmembrane signaling receptor activity"/>
    <property type="evidence" value="ECO:0007669"/>
    <property type="project" value="InterPro"/>
</dbReference>
<dbReference type="PROSITE" id="PS50885">
    <property type="entry name" value="HAMP"/>
    <property type="match status" value="1"/>
</dbReference>
<dbReference type="Gene3D" id="3.30.450.20">
    <property type="entry name" value="PAS domain"/>
    <property type="match status" value="1"/>
</dbReference>
<keyword evidence="5" id="KW-1133">Transmembrane helix</keyword>
<dbReference type="Proteomes" id="UP000297609">
    <property type="component" value="Unassembled WGS sequence"/>
</dbReference>
<dbReference type="OrthoDB" id="304661at2"/>
<feature type="transmembrane region" description="Helical" evidence="5">
    <location>
        <begin position="183"/>
        <end position="203"/>
    </location>
</feature>